<name>A0ABZ2TU46_9FLAO</name>
<dbReference type="Pfam" id="PF13517">
    <property type="entry name" value="FG-GAP_3"/>
    <property type="match status" value="1"/>
</dbReference>
<sequence length="470" mass="53272">MKKVVLYLLIIVIYSCSKESEIIPEPELSIFPFSVNVEGEGNITYQSQNGLSTSNYESGTIITLEANPSKKWEFIGWSGSIISSENPLEIIISDSTEVTAKFMRYFDYMQPSYKFKNSDFWLDIQTLPELNGINIHQTSYDSACSYADFNGDGYEDVIIAKYTYNTNRNPLELFLNKKNEKFVLDQSLIQNNIGAENARKSIVGDYNGDGKPDLFFADTGAELMTYEFAYPSILLSNSNGYKFEILNNLPKAFYHGAASGDIDNDGDLDIITSTGLVLINDGTANFIEMNDLWDTNEGGIYTVELIDINNDSFLDLIVGGHTMTTYDLKSEKIYFGNGVNFSDSNSILLPKVFGYGVSTDFSFYDINNDGFEDIFVNRAGGSVTANNTYDSDFYVGWSVQLIINNQGKEFIDVTKDYFNIYQGNEPCMVWIRTQDIDNNGFLDLFENDKYHFDTNQIFRWEWNGSLFIKK</sequence>
<dbReference type="InterPro" id="IPR044060">
    <property type="entry name" value="Bacterial_rp_domain"/>
</dbReference>
<dbReference type="PANTHER" id="PTHR46580">
    <property type="entry name" value="SENSOR KINASE-RELATED"/>
    <property type="match status" value="1"/>
</dbReference>
<dbReference type="InterPro" id="IPR013517">
    <property type="entry name" value="FG-GAP"/>
</dbReference>
<reference evidence="3 4" key="1">
    <citation type="submission" date="2024-03" db="EMBL/GenBank/DDBJ databases">
        <authorList>
            <person name="Cao K."/>
        </authorList>
    </citation>
    <scope>NUCLEOTIDE SEQUENCE [LARGE SCALE GENOMIC DNA]</scope>
    <source>
        <strain evidence="3 4">MCCC 1K00696</strain>
    </source>
</reference>
<evidence type="ECO:0000313" key="4">
    <source>
        <dbReference type="Proteomes" id="UP001491088"/>
    </source>
</evidence>
<proteinExistence type="predicted"/>
<dbReference type="RefSeq" id="WP_340932635.1">
    <property type="nucleotide sequence ID" value="NZ_CP150496.1"/>
</dbReference>
<dbReference type="Gene3D" id="2.130.10.130">
    <property type="entry name" value="Integrin alpha, N-terminal"/>
    <property type="match status" value="2"/>
</dbReference>
<dbReference type="Pfam" id="PF18998">
    <property type="entry name" value="Flg_new_2"/>
    <property type="match status" value="1"/>
</dbReference>
<dbReference type="PANTHER" id="PTHR46580:SF2">
    <property type="entry name" value="MAM DOMAIN-CONTAINING PROTEIN"/>
    <property type="match status" value="1"/>
</dbReference>
<dbReference type="InterPro" id="IPR028994">
    <property type="entry name" value="Integrin_alpha_N"/>
</dbReference>
<gene>
    <name evidence="3" type="ORF">WG950_11910</name>
</gene>
<dbReference type="EMBL" id="CP150496">
    <property type="protein sequence ID" value="WYW55232.1"/>
    <property type="molecule type" value="Genomic_DNA"/>
</dbReference>
<evidence type="ECO:0000256" key="1">
    <source>
        <dbReference type="ARBA" id="ARBA00022729"/>
    </source>
</evidence>
<keyword evidence="1" id="KW-0732">Signal</keyword>
<organism evidence="3 4">
    <name type="scientific">Polaribacter marinaquae</name>
    <dbReference type="NCBI Taxonomy" id="1642819"/>
    <lineage>
        <taxon>Bacteria</taxon>
        <taxon>Pseudomonadati</taxon>
        <taxon>Bacteroidota</taxon>
        <taxon>Flavobacteriia</taxon>
        <taxon>Flavobacteriales</taxon>
        <taxon>Flavobacteriaceae</taxon>
    </lineage>
</organism>
<keyword evidence="4" id="KW-1185">Reference proteome</keyword>
<dbReference type="Proteomes" id="UP001491088">
    <property type="component" value="Chromosome"/>
</dbReference>
<evidence type="ECO:0000259" key="2">
    <source>
        <dbReference type="Pfam" id="PF18998"/>
    </source>
</evidence>
<dbReference type="PROSITE" id="PS51257">
    <property type="entry name" value="PROKAR_LIPOPROTEIN"/>
    <property type="match status" value="1"/>
</dbReference>
<evidence type="ECO:0000313" key="3">
    <source>
        <dbReference type="EMBL" id="WYW55232.1"/>
    </source>
</evidence>
<protein>
    <submittedName>
        <fullName evidence="3">FG-GAP-like repeat-containing protein</fullName>
    </submittedName>
</protein>
<accession>A0ABZ2TU46</accession>
<dbReference type="SUPFAM" id="SSF69318">
    <property type="entry name" value="Integrin alpha N-terminal domain"/>
    <property type="match status" value="1"/>
</dbReference>
<feature type="domain" description="Bacterial repeat" evidence="2">
    <location>
        <begin position="36"/>
        <end position="103"/>
    </location>
</feature>